<dbReference type="Gene3D" id="2.60.40.1890">
    <property type="entry name" value="PCu(A)C copper chaperone"/>
    <property type="match status" value="1"/>
</dbReference>
<dbReference type="Pfam" id="PF04314">
    <property type="entry name" value="PCuAC"/>
    <property type="match status" value="1"/>
</dbReference>
<keyword evidence="2" id="KW-1185">Reference proteome</keyword>
<dbReference type="PANTHER" id="PTHR36302:SF1">
    <property type="entry name" value="COPPER CHAPERONE PCU(A)C"/>
    <property type="match status" value="1"/>
</dbReference>
<dbReference type="SUPFAM" id="SSF110087">
    <property type="entry name" value="DR1885-like metal-binding protein"/>
    <property type="match status" value="1"/>
</dbReference>
<sequence>MRFLALLITMLALAGCQPKEIYVSDGYVRLAAVKGHPAAAYFTLHGGETDATLISVSSDVAIRTELHESMQAGSMSSMKPLDHLAVPAGSKIVFKPGGKHVMLFDVNPIIVPGRTLPLLFTFADGLRIEYAATVIAAGDPAP</sequence>
<dbReference type="RefSeq" id="WP_343890720.1">
    <property type="nucleotide sequence ID" value="NZ_BAAAEH010000035.1"/>
</dbReference>
<dbReference type="EMBL" id="JBDIME010000002">
    <property type="protein sequence ID" value="MEN2788704.1"/>
    <property type="molecule type" value="Genomic_DNA"/>
</dbReference>
<dbReference type="InterPro" id="IPR036182">
    <property type="entry name" value="PCuAC_sf"/>
</dbReference>
<dbReference type="Proteomes" id="UP001419910">
    <property type="component" value="Unassembled WGS sequence"/>
</dbReference>
<dbReference type="InterPro" id="IPR058248">
    <property type="entry name" value="Lxx211020-like"/>
</dbReference>
<gene>
    <name evidence="1" type="ORF">ABC974_03630</name>
</gene>
<proteinExistence type="predicted"/>
<comment type="caution">
    <text evidence="1">The sequence shown here is derived from an EMBL/GenBank/DDBJ whole genome shotgun (WGS) entry which is preliminary data.</text>
</comment>
<dbReference type="PANTHER" id="PTHR36302">
    <property type="entry name" value="BLR7088 PROTEIN"/>
    <property type="match status" value="1"/>
</dbReference>
<dbReference type="InterPro" id="IPR007410">
    <property type="entry name" value="LpqE-like"/>
</dbReference>
<evidence type="ECO:0000313" key="2">
    <source>
        <dbReference type="Proteomes" id="UP001419910"/>
    </source>
</evidence>
<protein>
    <submittedName>
        <fullName evidence="1">Copper chaperone PCu(A)C</fullName>
    </submittedName>
</protein>
<dbReference type="PROSITE" id="PS51257">
    <property type="entry name" value="PROKAR_LIPOPROTEIN"/>
    <property type="match status" value="1"/>
</dbReference>
<accession>A0ABU9XYS5</accession>
<organism evidence="1 2">
    <name type="scientific">Sphingomonas oligophenolica</name>
    <dbReference type="NCBI Taxonomy" id="301154"/>
    <lineage>
        <taxon>Bacteria</taxon>
        <taxon>Pseudomonadati</taxon>
        <taxon>Pseudomonadota</taxon>
        <taxon>Alphaproteobacteria</taxon>
        <taxon>Sphingomonadales</taxon>
        <taxon>Sphingomonadaceae</taxon>
        <taxon>Sphingomonas</taxon>
    </lineage>
</organism>
<reference evidence="1 2" key="1">
    <citation type="submission" date="2024-05" db="EMBL/GenBank/DDBJ databases">
        <authorList>
            <person name="Liu Q."/>
            <person name="Xin Y.-H."/>
        </authorList>
    </citation>
    <scope>NUCLEOTIDE SEQUENCE [LARGE SCALE GENOMIC DNA]</scope>
    <source>
        <strain evidence="1 2">CGMCC 1.10181</strain>
    </source>
</reference>
<evidence type="ECO:0000313" key="1">
    <source>
        <dbReference type="EMBL" id="MEN2788704.1"/>
    </source>
</evidence>
<name>A0ABU9XYS5_9SPHN</name>